<feature type="compositionally biased region" description="Basic and acidic residues" evidence="1">
    <location>
        <begin position="27"/>
        <end position="45"/>
    </location>
</feature>
<organism evidence="2 3">
    <name type="scientific">Candidatus Cellulosilyticum pullistercoris</name>
    <dbReference type="NCBI Taxonomy" id="2838521"/>
    <lineage>
        <taxon>Bacteria</taxon>
        <taxon>Bacillati</taxon>
        <taxon>Bacillota</taxon>
        <taxon>Clostridia</taxon>
        <taxon>Lachnospirales</taxon>
        <taxon>Cellulosilyticaceae</taxon>
        <taxon>Cellulosilyticum</taxon>
    </lineage>
</organism>
<protein>
    <submittedName>
        <fullName evidence="2">Uncharacterized protein</fullName>
    </submittedName>
</protein>
<reference evidence="2" key="2">
    <citation type="submission" date="2021-04" db="EMBL/GenBank/DDBJ databases">
        <authorList>
            <person name="Gilroy R."/>
        </authorList>
    </citation>
    <scope>NUCLEOTIDE SEQUENCE</scope>
    <source>
        <strain evidence="2">B5-657</strain>
    </source>
</reference>
<dbReference type="EMBL" id="JAHLFQ010000233">
    <property type="protein sequence ID" value="MBU3805046.1"/>
    <property type="molecule type" value="Genomic_DNA"/>
</dbReference>
<feature type="region of interest" description="Disordered" evidence="1">
    <location>
        <begin position="1"/>
        <end position="45"/>
    </location>
</feature>
<name>A0A9E2KEQ9_9FIRM</name>
<evidence type="ECO:0000313" key="2">
    <source>
        <dbReference type="EMBL" id="MBU3805046.1"/>
    </source>
</evidence>
<gene>
    <name evidence="2" type="ORF">H9872_09870</name>
</gene>
<evidence type="ECO:0000256" key="1">
    <source>
        <dbReference type="SAM" id="MobiDB-lite"/>
    </source>
</evidence>
<accession>A0A9E2KEQ9</accession>
<feature type="compositionally biased region" description="Polar residues" evidence="1">
    <location>
        <begin position="1"/>
        <end position="11"/>
    </location>
</feature>
<dbReference type="AlphaFoldDB" id="A0A9E2KEQ9"/>
<reference evidence="2" key="1">
    <citation type="journal article" date="2021" name="PeerJ">
        <title>Extensive microbial diversity within the chicken gut microbiome revealed by metagenomics and culture.</title>
        <authorList>
            <person name="Gilroy R."/>
            <person name="Ravi A."/>
            <person name="Getino M."/>
            <person name="Pursley I."/>
            <person name="Horton D.L."/>
            <person name="Alikhan N.F."/>
            <person name="Baker D."/>
            <person name="Gharbi K."/>
            <person name="Hall N."/>
            <person name="Watson M."/>
            <person name="Adriaenssens E.M."/>
            <person name="Foster-Nyarko E."/>
            <person name="Jarju S."/>
            <person name="Secka A."/>
            <person name="Antonio M."/>
            <person name="Oren A."/>
            <person name="Chaudhuri R.R."/>
            <person name="La Ragione R."/>
            <person name="Hildebrand F."/>
            <person name="Pallen M.J."/>
        </authorList>
    </citation>
    <scope>NUCLEOTIDE SEQUENCE</scope>
    <source>
        <strain evidence="2">B5-657</strain>
    </source>
</reference>
<comment type="caution">
    <text evidence="2">The sequence shown here is derived from an EMBL/GenBank/DDBJ whole genome shotgun (WGS) entry which is preliminary data.</text>
</comment>
<proteinExistence type="predicted"/>
<dbReference type="Proteomes" id="UP000824229">
    <property type="component" value="Unassembled WGS sequence"/>
</dbReference>
<dbReference type="NCBIfam" id="NF040919">
    <property type="entry name" value="Clostri_philic"/>
    <property type="match status" value="1"/>
</dbReference>
<sequence>MPNKPGSNNPMQKGERRQRLQETQNNHGEHQKKDSYRNYEVKSES</sequence>
<evidence type="ECO:0000313" key="3">
    <source>
        <dbReference type="Proteomes" id="UP000824229"/>
    </source>
</evidence>